<dbReference type="Pfam" id="PF08448">
    <property type="entry name" value="PAS_4"/>
    <property type="match status" value="1"/>
</dbReference>
<dbReference type="RefSeq" id="XP_007679454.1">
    <property type="nucleotide sequence ID" value="XM_007681264.1"/>
</dbReference>
<dbReference type="AlphaFoldDB" id="M2LGH8"/>
<dbReference type="InterPro" id="IPR000014">
    <property type="entry name" value="PAS"/>
</dbReference>
<dbReference type="SMART" id="SM00388">
    <property type="entry name" value="HisKA"/>
    <property type="match status" value="1"/>
</dbReference>
<dbReference type="CDD" id="cd17546">
    <property type="entry name" value="REC_hyHK_CKI1_RcsC-like"/>
    <property type="match status" value="1"/>
</dbReference>
<dbReference type="EMBL" id="KB445560">
    <property type="protein sequence ID" value="EMC93177.1"/>
    <property type="molecule type" value="Genomic_DNA"/>
</dbReference>
<dbReference type="PROSITE" id="PS50110">
    <property type="entry name" value="RESPONSE_REGULATORY"/>
    <property type="match status" value="1"/>
</dbReference>
<dbReference type="PROSITE" id="PS50113">
    <property type="entry name" value="PAC"/>
    <property type="match status" value="1"/>
</dbReference>
<dbReference type="InterPro" id="IPR005467">
    <property type="entry name" value="His_kinase_dom"/>
</dbReference>
<dbReference type="SMART" id="SM00448">
    <property type="entry name" value="REC"/>
    <property type="match status" value="1"/>
</dbReference>
<dbReference type="FunFam" id="3.30.450.20:FF:000136">
    <property type="entry name" value="Sensor histidine kinase/response regulator Fos-1"/>
    <property type="match status" value="1"/>
</dbReference>
<organism evidence="9 10">
    <name type="scientific">Baudoinia panamericana (strain UAMH 10762)</name>
    <name type="common">Angels' share fungus</name>
    <name type="synonym">Baudoinia compniacensis (strain UAMH 10762)</name>
    <dbReference type="NCBI Taxonomy" id="717646"/>
    <lineage>
        <taxon>Eukaryota</taxon>
        <taxon>Fungi</taxon>
        <taxon>Dikarya</taxon>
        <taxon>Ascomycota</taxon>
        <taxon>Pezizomycotina</taxon>
        <taxon>Dothideomycetes</taxon>
        <taxon>Dothideomycetidae</taxon>
        <taxon>Mycosphaerellales</taxon>
        <taxon>Teratosphaeriaceae</taxon>
        <taxon>Baudoinia</taxon>
    </lineage>
</organism>
<evidence type="ECO:0000313" key="10">
    <source>
        <dbReference type="Proteomes" id="UP000011761"/>
    </source>
</evidence>
<dbReference type="InterPro" id="IPR003594">
    <property type="entry name" value="HATPase_dom"/>
</dbReference>
<dbReference type="OrthoDB" id="60033at2759"/>
<dbReference type="HOGENOM" id="CLU_000445_114_15_1"/>
<evidence type="ECO:0000256" key="4">
    <source>
        <dbReference type="SAM" id="MobiDB-lite"/>
    </source>
</evidence>
<dbReference type="InterPro" id="IPR035965">
    <property type="entry name" value="PAS-like_dom_sf"/>
</dbReference>
<protein>
    <recommendedName>
        <fullName evidence="11">Histidine kinase</fullName>
    </recommendedName>
</protein>
<dbReference type="Pfam" id="PF00072">
    <property type="entry name" value="Response_reg"/>
    <property type="match status" value="1"/>
</dbReference>
<dbReference type="InterPro" id="IPR001789">
    <property type="entry name" value="Sig_transdc_resp-reg_receiver"/>
</dbReference>
<dbReference type="SUPFAM" id="SSF52172">
    <property type="entry name" value="CheY-like"/>
    <property type="match status" value="1"/>
</dbReference>
<dbReference type="PANTHER" id="PTHR45339:SF1">
    <property type="entry name" value="HYBRID SIGNAL TRANSDUCTION HISTIDINE KINASE J"/>
    <property type="match status" value="1"/>
</dbReference>
<dbReference type="SUPFAM" id="SSF55874">
    <property type="entry name" value="ATPase domain of HSP90 chaperone/DNA topoisomerase II/histidine kinase"/>
    <property type="match status" value="1"/>
</dbReference>
<dbReference type="CDD" id="cd00130">
    <property type="entry name" value="PAS"/>
    <property type="match status" value="2"/>
</dbReference>
<feature type="modified residue" description="4-aspartylphosphate" evidence="3">
    <location>
        <position position="618"/>
    </location>
</feature>
<dbReference type="InterPro" id="IPR000700">
    <property type="entry name" value="PAS-assoc_C"/>
</dbReference>
<dbReference type="Gene3D" id="3.30.450.20">
    <property type="entry name" value="PAS domain"/>
    <property type="match status" value="2"/>
</dbReference>
<dbReference type="InterPro" id="IPR036097">
    <property type="entry name" value="HisK_dim/P_sf"/>
</dbReference>
<dbReference type="Pfam" id="PF00512">
    <property type="entry name" value="HisKA"/>
    <property type="match status" value="1"/>
</dbReference>
<dbReference type="InterPro" id="IPR011006">
    <property type="entry name" value="CheY-like_superfamily"/>
</dbReference>
<dbReference type="PANTHER" id="PTHR45339">
    <property type="entry name" value="HYBRID SIGNAL TRANSDUCTION HISTIDINE KINASE J"/>
    <property type="match status" value="1"/>
</dbReference>
<evidence type="ECO:0008006" key="11">
    <source>
        <dbReference type="Google" id="ProtNLM"/>
    </source>
</evidence>
<evidence type="ECO:0000256" key="2">
    <source>
        <dbReference type="ARBA" id="ARBA00023012"/>
    </source>
</evidence>
<evidence type="ECO:0000313" key="9">
    <source>
        <dbReference type="EMBL" id="EMC93177.1"/>
    </source>
</evidence>
<reference evidence="9 10" key="1">
    <citation type="journal article" date="2012" name="PLoS Pathog.">
        <title>Diverse lifestyles and strategies of plant pathogenesis encoded in the genomes of eighteen Dothideomycetes fungi.</title>
        <authorList>
            <person name="Ohm R.A."/>
            <person name="Feau N."/>
            <person name="Henrissat B."/>
            <person name="Schoch C.L."/>
            <person name="Horwitz B.A."/>
            <person name="Barry K.W."/>
            <person name="Condon B.J."/>
            <person name="Copeland A.C."/>
            <person name="Dhillon B."/>
            <person name="Glaser F."/>
            <person name="Hesse C.N."/>
            <person name="Kosti I."/>
            <person name="LaButti K."/>
            <person name="Lindquist E.A."/>
            <person name="Lucas S."/>
            <person name="Salamov A.A."/>
            <person name="Bradshaw R.E."/>
            <person name="Ciuffetti L."/>
            <person name="Hamelin R.C."/>
            <person name="Kema G.H.J."/>
            <person name="Lawrence C."/>
            <person name="Scott J.A."/>
            <person name="Spatafora J.W."/>
            <person name="Turgeon B.G."/>
            <person name="de Wit P.J.G.M."/>
            <person name="Zhong S."/>
            <person name="Goodwin S.B."/>
            <person name="Grigoriev I.V."/>
        </authorList>
    </citation>
    <scope>NUCLEOTIDE SEQUENCE [LARGE SCALE GENOMIC DNA]</scope>
    <source>
        <strain evidence="9 10">UAMH 10762</strain>
    </source>
</reference>
<dbReference type="SUPFAM" id="SSF47384">
    <property type="entry name" value="Homodimeric domain of signal transducing histidine kinase"/>
    <property type="match status" value="1"/>
</dbReference>
<feature type="domain" description="Response regulatory" evidence="6">
    <location>
        <begin position="563"/>
        <end position="683"/>
    </location>
</feature>
<feature type="domain" description="PAC" evidence="8">
    <location>
        <begin position="237"/>
        <end position="288"/>
    </location>
</feature>
<keyword evidence="2" id="KW-0902">Two-component regulatory system</keyword>
<dbReference type="InterPro" id="IPR013656">
    <property type="entry name" value="PAS_4"/>
</dbReference>
<evidence type="ECO:0000259" key="5">
    <source>
        <dbReference type="PROSITE" id="PS50109"/>
    </source>
</evidence>
<evidence type="ECO:0000259" key="8">
    <source>
        <dbReference type="PROSITE" id="PS50113"/>
    </source>
</evidence>
<dbReference type="CDD" id="cd16922">
    <property type="entry name" value="HATPase_EvgS-ArcB-TorS-like"/>
    <property type="match status" value="1"/>
</dbReference>
<dbReference type="FunFam" id="3.30.565.10:FF:000010">
    <property type="entry name" value="Sensor histidine kinase RcsC"/>
    <property type="match status" value="1"/>
</dbReference>
<sequence length="696" mass="76514">MQDQDGPNALPSLSTLSLSDNDKRENHGQRAASTGLSDRIFANTPVPTVILDQTLTIRHVSKSYYALSSRTPEELIGENIYGFVEQKVPVPDVATVRGAIETAIATGNVQTIHDIPTPDGSFYSMRTTPIVEDGELLYIIFEIENTTQEHMRQTELREQLSINETFRILVETVKDYAIFMLDPGGHVSTWNAGAQNIKQYTREDIVGKHFSNFYGDEDRAADKPGKELVVALRDGKCEDEGWRYRKDGTKFWANVVITPVYRNDILIGFSKVTRDLTERRAAETRLISAYEESDKLKSEFLANMSHEIRTPMHGMLTALTLLIDTGLNAEQKELSSIISDSGRVLLQLINDVLDYSKLASGSFSVGSGVVCIPDIIVSVTRHFQTTTKAATRLETSLDPRIPQTLEGDALRYRQIVQNLIANAVKFTESGVVTVTLTLDEESGDSLTLLTEVSDTGIGVPQRAVGTLFTPFTQFDNSATKRYGGTGLGLSICKTLAELMGGQIGFRPNDGGEGGSVFWFTVKLRPVRRVDSVEKLSSLQAEGAYTAQPTDPLAEVKRIATGKRLLLAEDNQINSRVMLRTLKSLGFVSVDPAMDGMQALSMVKQESISIKPYDLVLMDINMPLIDGVTCTVEIRKAGIDVPIVAMTANALKGQAEAYLAKGMDDYITKPVDRGLLVKVLARWLRNKSMLDVGTKGG</sequence>
<dbReference type="SMART" id="SM00091">
    <property type="entry name" value="PAS"/>
    <property type="match status" value="2"/>
</dbReference>
<dbReference type="InterPro" id="IPR004358">
    <property type="entry name" value="Sig_transdc_His_kin-like_C"/>
</dbReference>
<feature type="domain" description="PAS" evidence="7">
    <location>
        <begin position="162"/>
        <end position="219"/>
    </location>
</feature>
<feature type="region of interest" description="Disordered" evidence="4">
    <location>
        <begin position="1"/>
        <end position="36"/>
    </location>
</feature>
<keyword evidence="10" id="KW-1185">Reference proteome</keyword>
<evidence type="ECO:0000259" key="6">
    <source>
        <dbReference type="PROSITE" id="PS50110"/>
    </source>
</evidence>
<dbReference type="Proteomes" id="UP000011761">
    <property type="component" value="Unassembled WGS sequence"/>
</dbReference>
<dbReference type="SUPFAM" id="SSF55785">
    <property type="entry name" value="PYP-like sensor domain (PAS domain)"/>
    <property type="match status" value="2"/>
</dbReference>
<dbReference type="Pfam" id="PF02518">
    <property type="entry name" value="HATPase_c"/>
    <property type="match status" value="1"/>
</dbReference>
<dbReference type="Gene3D" id="3.40.50.2300">
    <property type="match status" value="1"/>
</dbReference>
<evidence type="ECO:0000259" key="7">
    <source>
        <dbReference type="PROSITE" id="PS50112"/>
    </source>
</evidence>
<dbReference type="CDD" id="cd00082">
    <property type="entry name" value="HisKA"/>
    <property type="match status" value="1"/>
</dbReference>
<dbReference type="Pfam" id="PF13426">
    <property type="entry name" value="PAS_9"/>
    <property type="match status" value="1"/>
</dbReference>
<proteinExistence type="predicted"/>
<dbReference type="PROSITE" id="PS50109">
    <property type="entry name" value="HIS_KIN"/>
    <property type="match status" value="1"/>
</dbReference>
<dbReference type="NCBIfam" id="TIGR00229">
    <property type="entry name" value="sensory_box"/>
    <property type="match status" value="1"/>
</dbReference>
<accession>M2LGH8</accession>
<dbReference type="Gene3D" id="3.30.565.10">
    <property type="entry name" value="Histidine kinase-like ATPase, C-terminal domain"/>
    <property type="match status" value="1"/>
</dbReference>
<dbReference type="GeneID" id="19109978"/>
<dbReference type="OMA" id="VGFHANP"/>
<dbReference type="PRINTS" id="PR00344">
    <property type="entry name" value="BCTRLSENSOR"/>
</dbReference>
<dbReference type="KEGG" id="bcom:BAUCODRAFT_230062"/>
<evidence type="ECO:0000256" key="3">
    <source>
        <dbReference type="PROSITE-ProRule" id="PRU00169"/>
    </source>
</evidence>
<dbReference type="Gene3D" id="1.10.287.130">
    <property type="match status" value="1"/>
</dbReference>
<dbReference type="InterPro" id="IPR036890">
    <property type="entry name" value="HATPase_C_sf"/>
</dbReference>
<evidence type="ECO:0000256" key="1">
    <source>
        <dbReference type="ARBA" id="ARBA00022553"/>
    </source>
</evidence>
<dbReference type="GO" id="GO:0000155">
    <property type="term" value="F:phosphorelay sensor kinase activity"/>
    <property type="evidence" value="ECO:0007669"/>
    <property type="project" value="InterPro"/>
</dbReference>
<gene>
    <name evidence="9" type="ORF">BAUCODRAFT_230062</name>
</gene>
<feature type="domain" description="Histidine kinase" evidence="5">
    <location>
        <begin position="303"/>
        <end position="525"/>
    </location>
</feature>
<keyword evidence="1 3" id="KW-0597">Phosphoprotein</keyword>
<dbReference type="PROSITE" id="PS50112">
    <property type="entry name" value="PAS"/>
    <property type="match status" value="1"/>
</dbReference>
<feature type="compositionally biased region" description="Polar residues" evidence="4">
    <location>
        <begin position="1"/>
        <end position="19"/>
    </location>
</feature>
<dbReference type="SMART" id="SM00387">
    <property type="entry name" value="HATPase_c"/>
    <property type="match status" value="1"/>
</dbReference>
<name>M2LGH8_BAUPA</name>
<dbReference type="eggNOG" id="KOG0519">
    <property type="taxonomic scope" value="Eukaryota"/>
</dbReference>
<dbReference type="InterPro" id="IPR003661">
    <property type="entry name" value="HisK_dim/P_dom"/>
</dbReference>